<evidence type="ECO:0000313" key="1">
    <source>
        <dbReference type="EMBL" id="EAY30631.1"/>
    </source>
</evidence>
<evidence type="ECO:0000313" key="2">
    <source>
        <dbReference type="Proteomes" id="UP000004095"/>
    </source>
</evidence>
<name>A1ZGL4_MICM2</name>
<dbReference type="EMBL" id="AAWS01000006">
    <property type="protein sequence ID" value="EAY30631.1"/>
    <property type="molecule type" value="Genomic_DNA"/>
</dbReference>
<comment type="caution">
    <text evidence="1">The sequence shown here is derived from an EMBL/GenBank/DDBJ whole genome shotgun (WGS) entry which is preliminary data.</text>
</comment>
<accession>A1ZGL4</accession>
<dbReference type="AlphaFoldDB" id="A1ZGL4"/>
<dbReference type="RefSeq" id="WP_002694942.1">
    <property type="nucleotide sequence ID" value="NZ_AAWS01000006.1"/>
</dbReference>
<keyword evidence="2" id="KW-1185">Reference proteome</keyword>
<dbReference type="OrthoDB" id="1117715at2"/>
<gene>
    <name evidence="1" type="ORF">M23134_03269</name>
</gene>
<proteinExistence type="predicted"/>
<dbReference type="NCBIfam" id="NF038262">
    <property type="entry name" value="SiaB_fam_kinase"/>
    <property type="match status" value="1"/>
</dbReference>
<dbReference type="InterPro" id="IPR046239">
    <property type="entry name" value="DUF6272"/>
</dbReference>
<dbReference type="Pfam" id="PF19788">
    <property type="entry name" value="DUF6272"/>
    <property type="match status" value="1"/>
</dbReference>
<dbReference type="Proteomes" id="UP000004095">
    <property type="component" value="Unassembled WGS sequence"/>
</dbReference>
<reference evidence="1 2" key="1">
    <citation type="submission" date="2007-01" db="EMBL/GenBank/DDBJ databases">
        <authorList>
            <person name="Haygood M."/>
            <person name="Podell S."/>
            <person name="Anderson C."/>
            <person name="Hopkinson B."/>
            <person name="Roe K."/>
            <person name="Barbeau K."/>
            <person name="Gaasterland T."/>
            <person name="Ferriera S."/>
            <person name="Johnson J."/>
            <person name="Kravitz S."/>
            <person name="Beeson K."/>
            <person name="Sutton G."/>
            <person name="Rogers Y.-H."/>
            <person name="Friedman R."/>
            <person name="Frazier M."/>
            <person name="Venter J.C."/>
        </authorList>
    </citation>
    <scope>NUCLEOTIDE SEQUENCE [LARGE SCALE GENOMIC DNA]</scope>
    <source>
        <strain evidence="1 2">ATCC 23134</strain>
    </source>
</reference>
<protein>
    <recommendedName>
        <fullName evidence="3">GHKL domain-containing protein</fullName>
    </recommendedName>
</protein>
<sequence>MLDVYQYFKKMRDESIILYFKGEITNNLLTSILQLIDDKLERKSEAIKTKRKVFSILLECLQNVYNYYQEKEFDNERYHSAILMIKKTDNAYHIVTGNYMSNTEVPQLRNKLNKVNALSPVELKAFYKEVLNEEEFTGSGGAGLGIIDMARKSGQKIDYSFDSVSESHCFYSLQVKVLA</sequence>
<dbReference type="eggNOG" id="ENOG50334ZF">
    <property type="taxonomic scope" value="Bacteria"/>
</dbReference>
<evidence type="ECO:0008006" key="3">
    <source>
        <dbReference type="Google" id="ProtNLM"/>
    </source>
</evidence>
<organism evidence="1 2">
    <name type="scientific">Microscilla marina ATCC 23134</name>
    <dbReference type="NCBI Taxonomy" id="313606"/>
    <lineage>
        <taxon>Bacteria</taxon>
        <taxon>Pseudomonadati</taxon>
        <taxon>Bacteroidota</taxon>
        <taxon>Cytophagia</taxon>
        <taxon>Cytophagales</taxon>
        <taxon>Microscillaceae</taxon>
        <taxon>Microscilla</taxon>
    </lineage>
</organism>